<protein>
    <submittedName>
        <fullName evidence="1">Uncharacterized protein</fullName>
    </submittedName>
</protein>
<dbReference type="Proteomes" id="UP001055879">
    <property type="component" value="Linkage Group LG03"/>
</dbReference>
<dbReference type="EMBL" id="CM042049">
    <property type="protein sequence ID" value="KAI3748548.1"/>
    <property type="molecule type" value="Genomic_DNA"/>
</dbReference>
<accession>A0ACB9DQG3</accession>
<gene>
    <name evidence="1" type="ORF">L6452_11690</name>
</gene>
<keyword evidence="2" id="KW-1185">Reference proteome</keyword>
<sequence>MTLRSFVCSIFFFLNSKVPIGIDKGKADLDKFQNINIQFEEEVVIRSVLVMEVVVTGVGTNNARKLCYSSEVDSETKVGSTILKSRCGAVVCAQINTGKLLTLQDTGGRRLFPIAVQPSYISSSPHSNRIVLTALRSGRR</sequence>
<comment type="caution">
    <text evidence="1">The sequence shown here is derived from an EMBL/GenBank/DDBJ whole genome shotgun (WGS) entry which is preliminary data.</text>
</comment>
<name>A0ACB9DQG3_ARCLA</name>
<proteinExistence type="predicted"/>
<reference evidence="2" key="1">
    <citation type="journal article" date="2022" name="Mol. Ecol. Resour.">
        <title>The genomes of chicory, endive, great burdock and yacon provide insights into Asteraceae palaeo-polyploidization history and plant inulin production.</title>
        <authorList>
            <person name="Fan W."/>
            <person name="Wang S."/>
            <person name="Wang H."/>
            <person name="Wang A."/>
            <person name="Jiang F."/>
            <person name="Liu H."/>
            <person name="Zhao H."/>
            <person name="Xu D."/>
            <person name="Zhang Y."/>
        </authorList>
    </citation>
    <scope>NUCLEOTIDE SEQUENCE [LARGE SCALE GENOMIC DNA]</scope>
    <source>
        <strain evidence="2">cv. Niubang</strain>
    </source>
</reference>
<evidence type="ECO:0000313" key="1">
    <source>
        <dbReference type="EMBL" id="KAI3748548.1"/>
    </source>
</evidence>
<reference evidence="1 2" key="2">
    <citation type="journal article" date="2022" name="Mol. Ecol. Resour.">
        <title>The genomes of chicory, endive, great burdock and yacon provide insights into Asteraceae paleo-polyploidization history and plant inulin production.</title>
        <authorList>
            <person name="Fan W."/>
            <person name="Wang S."/>
            <person name="Wang H."/>
            <person name="Wang A."/>
            <person name="Jiang F."/>
            <person name="Liu H."/>
            <person name="Zhao H."/>
            <person name="Xu D."/>
            <person name="Zhang Y."/>
        </authorList>
    </citation>
    <scope>NUCLEOTIDE SEQUENCE [LARGE SCALE GENOMIC DNA]</scope>
    <source>
        <strain evidence="2">cv. Niubang</strain>
    </source>
</reference>
<evidence type="ECO:0000313" key="2">
    <source>
        <dbReference type="Proteomes" id="UP001055879"/>
    </source>
</evidence>
<organism evidence="1 2">
    <name type="scientific">Arctium lappa</name>
    <name type="common">Greater burdock</name>
    <name type="synonym">Lappa major</name>
    <dbReference type="NCBI Taxonomy" id="4217"/>
    <lineage>
        <taxon>Eukaryota</taxon>
        <taxon>Viridiplantae</taxon>
        <taxon>Streptophyta</taxon>
        <taxon>Embryophyta</taxon>
        <taxon>Tracheophyta</taxon>
        <taxon>Spermatophyta</taxon>
        <taxon>Magnoliopsida</taxon>
        <taxon>eudicotyledons</taxon>
        <taxon>Gunneridae</taxon>
        <taxon>Pentapetalae</taxon>
        <taxon>asterids</taxon>
        <taxon>campanulids</taxon>
        <taxon>Asterales</taxon>
        <taxon>Asteraceae</taxon>
        <taxon>Carduoideae</taxon>
        <taxon>Cardueae</taxon>
        <taxon>Arctiinae</taxon>
        <taxon>Arctium</taxon>
    </lineage>
</organism>